<name>A0A482WB96_ASBVE</name>
<keyword evidence="2" id="KW-1185">Reference proteome</keyword>
<reference evidence="1 2" key="1">
    <citation type="submission" date="2017-03" db="EMBL/GenBank/DDBJ databases">
        <title>Genome of the blue death feigning beetle - Asbolus verrucosus.</title>
        <authorList>
            <person name="Rider S.D."/>
        </authorList>
    </citation>
    <scope>NUCLEOTIDE SEQUENCE [LARGE SCALE GENOMIC DNA]</scope>
    <source>
        <strain evidence="1">Butters</strain>
        <tissue evidence="1">Head and leg muscle</tissue>
    </source>
</reference>
<dbReference type="Proteomes" id="UP000292052">
    <property type="component" value="Unassembled WGS sequence"/>
</dbReference>
<gene>
    <name evidence="1" type="ORF">BDFB_015007</name>
</gene>
<dbReference type="AlphaFoldDB" id="A0A482WB96"/>
<evidence type="ECO:0000313" key="2">
    <source>
        <dbReference type="Proteomes" id="UP000292052"/>
    </source>
</evidence>
<accession>A0A482WB96</accession>
<evidence type="ECO:0000313" key="1">
    <source>
        <dbReference type="EMBL" id="RZC42456.1"/>
    </source>
</evidence>
<protein>
    <submittedName>
        <fullName evidence="1">Uncharacterized protein</fullName>
    </submittedName>
</protein>
<dbReference type="EMBL" id="QDEB01007948">
    <property type="protein sequence ID" value="RZC42456.1"/>
    <property type="molecule type" value="Genomic_DNA"/>
</dbReference>
<proteinExistence type="predicted"/>
<sequence length="31" mass="3590">MIGCYSETSQHLPPKTKYVVNSCHSIPDHMW</sequence>
<organism evidence="1 2">
    <name type="scientific">Asbolus verrucosus</name>
    <name type="common">Desert ironclad beetle</name>
    <dbReference type="NCBI Taxonomy" id="1661398"/>
    <lineage>
        <taxon>Eukaryota</taxon>
        <taxon>Metazoa</taxon>
        <taxon>Ecdysozoa</taxon>
        <taxon>Arthropoda</taxon>
        <taxon>Hexapoda</taxon>
        <taxon>Insecta</taxon>
        <taxon>Pterygota</taxon>
        <taxon>Neoptera</taxon>
        <taxon>Endopterygota</taxon>
        <taxon>Coleoptera</taxon>
        <taxon>Polyphaga</taxon>
        <taxon>Cucujiformia</taxon>
        <taxon>Tenebrionidae</taxon>
        <taxon>Pimeliinae</taxon>
        <taxon>Asbolus</taxon>
    </lineage>
</organism>
<comment type="caution">
    <text evidence="1">The sequence shown here is derived from an EMBL/GenBank/DDBJ whole genome shotgun (WGS) entry which is preliminary data.</text>
</comment>